<comment type="caution">
    <text evidence="5">The sequence shown here is derived from an EMBL/GenBank/DDBJ whole genome shotgun (WGS) entry which is preliminary data.</text>
</comment>
<feature type="region of interest" description="Disordered" evidence="3">
    <location>
        <begin position="842"/>
        <end position="861"/>
    </location>
</feature>
<feature type="compositionally biased region" description="Low complexity" evidence="3">
    <location>
        <begin position="1350"/>
        <end position="1376"/>
    </location>
</feature>
<gene>
    <name evidence="5" type="ORF">C7M84_019349</name>
</gene>
<sequence length="1572" mass="161141">VLVVVSLATCLLGAKLPYSASSEEDRTTQVLSRTVSVKTPERKSSVISHFLPADHRYEATGSVNINKSPSSPRAPIPAAVSAPAAQVPAAPARKSPASIARTVSVKTPERKSSVISHFTPADHRYEATGSVVINTGSSAPARSLPAPVSVPAAPRVVASPPPAPAAPSPSPAAKLSLSRTVSVKTPERKSSVISHFTPADHRYEATGSVVINQSSGSSRKTSSAARVQKTPERKSSVISHFTPADHRYEATGSVVINQSSGSSQAARVQKNDNPVSSLTSHLQTTAMKPLDPLSSISHLDHQERLPLLLECRSSGSKLALSRTVSVKTPERKSSVISHFTPADHRYEATGSVVINQSSGSSQAARVQKLALTRTVSVKTPERQSSVISHFTPADHRYEATGSVVINQSSGSSRKTSSAARVQKTPERKSSVISHFTPADHRYEATGSVVINQSSGSSQAARVQKLALTRTVSVKTPERQSSVISHFTPADHRYEATGSVVINQSSGSSRKTSSAARVQKLALTRTVSVKTPERQSSVISHFLPADHRYEATGSVVINQSSGSSRKTSSAARVQKLSLTRTVSVKTPERKSGVISHFTPADHRYEATGSVVINQASGSSQTVKTSSASAARAQQEAAAARAQQEAAAARAQQEAAAAQQQQLRAQQAAAARAQQEAAAARAQQEAAAARAQQAAAAARAQQAAAAASLSRTVSVKTPERESSVISHFTPEDHRYEATGSVVINQGSVGSSRKTSGASFSSQGASSGSSSASGQSSSRGTQSSSSRKQASSGTSSGSVSSSSGSRLASSSSGSGLASSSSGSGFSSSASASGFASQSSSRFASSSASSSSAASSSGSSSAGSRSYSYRLAEPFRGGSSFSSADLMEEMLAFRAEAAKSGVAYPEFRDTGDGSGSDPYAFNVRVEDHENTNYQSRDEWVGEDGITRGWYTVLMPDAFFYNYSYIAHPIKGYQVTVSKQDSGIDMKDVEADIFAPATVFSNQGITRFSDFAISGVNNQDDGPNLNMEFDVNSAALFAQSMADAMQNPRSSSSSSRPVEVHGAPAHINGFALVRDFGSSGSSSGSRFAGSSSAASGSSSSSRFTGSSGASSGSSSGSRFTGSSGASSGSSSSSGSRFTGSSGASSGSSSGSRFTGSSGVSSGSSSHRFGSSSSSSGGSSSSSASGSSSSFSGSQSFSSSFSGSSSSEASAEETQIRQSSSGFSGASGGSGGSKLSLTRTVSVKTPQRTSGVISHFTPKDHQYEATGSVVINQDSGSRASAASSSSAARVQKVAVPLPAPAPAPARAASSGASASKLALTRTVSVKTPERQSSVISHFTPADHRYEATGSVVINQSSGSSRKTSSAARVQKVAAPAPAQVAPAPAPAAPAPAPARAASSGASASKLSLTRTVSVKTPERQSSVISHFTPADHRYEATGSVVINQSSGSSRKTSSAARVQKLSLHRTISVKTPERKSSVISHFTPADHRYEASGSVTINKSSVGATRARVVPSAPAAPAPAPAAPARKAPAASPKPAAASLTRTISVKTPERKSNVISFFVPADHSYDATGSVTITKSS</sequence>
<name>A0A423SEZ3_PENVA</name>
<feature type="compositionally biased region" description="Low complexity" evidence="3">
    <location>
        <begin position="1271"/>
        <end position="1283"/>
    </location>
</feature>
<feature type="compositionally biased region" description="Low complexity" evidence="3">
    <location>
        <begin position="753"/>
        <end position="810"/>
    </location>
</feature>
<evidence type="ECO:0000256" key="3">
    <source>
        <dbReference type="SAM" id="MobiDB-lite"/>
    </source>
</evidence>
<feature type="compositionally biased region" description="Pro residues" evidence="3">
    <location>
        <begin position="1377"/>
        <end position="1386"/>
    </location>
</feature>
<feature type="compositionally biased region" description="Low complexity" evidence="3">
    <location>
        <begin position="1517"/>
        <end position="1532"/>
    </location>
</feature>
<feature type="coiled-coil region" evidence="2">
    <location>
        <begin position="628"/>
        <end position="699"/>
    </location>
</feature>
<feature type="region of interest" description="Disordered" evidence="3">
    <location>
        <begin position="1266"/>
        <end position="1285"/>
    </location>
</feature>
<keyword evidence="6" id="KW-1185">Reference proteome</keyword>
<feature type="region of interest" description="Disordered" evidence="3">
    <location>
        <begin position="744"/>
        <end position="810"/>
    </location>
</feature>
<feature type="compositionally biased region" description="Low complexity" evidence="3">
    <location>
        <begin position="408"/>
        <end position="417"/>
    </location>
</feature>
<feature type="region of interest" description="Disordered" evidence="3">
    <location>
        <begin position="87"/>
        <end position="111"/>
    </location>
</feature>
<evidence type="ECO:0000313" key="5">
    <source>
        <dbReference type="EMBL" id="ROT62790.1"/>
    </source>
</evidence>
<evidence type="ECO:0000256" key="1">
    <source>
        <dbReference type="PROSITE-ProRule" id="PRU00497"/>
    </source>
</evidence>
<dbReference type="EMBL" id="QCYY01003552">
    <property type="protein sequence ID" value="ROT62790.1"/>
    <property type="molecule type" value="Genomic_DNA"/>
</dbReference>
<evidence type="ECO:0000256" key="4">
    <source>
        <dbReference type="SAM" id="SignalP"/>
    </source>
</evidence>
<evidence type="ECO:0000313" key="6">
    <source>
        <dbReference type="Proteomes" id="UP000283509"/>
    </source>
</evidence>
<accession>A0A423SEZ3</accession>
<keyword evidence="4" id="KW-0732">Signal</keyword>
<feature type="region of interest" description="Disordered" evidence="3">
    <location>
        <begin position="1079"/>
        <end position="1256"/>
    </location>
</feature>
<dbReference type="PANTHER" id="PTHR47490:SF2">
    <property type="entry name" value="PROTEIN BLISTER"/>
    <property type="match status" value="1"/>
</dbReference>
<feature type="compositionally biased region" description="Polar residues" evidence="3">
    <location>
        <begin position="1229"/>
        <end position="1246"/>
    </location>
</feature>
<dbReference type="Proteomes" id="UP000283509">
    <property type="component" value="Unassembled WGS sequence"/>
</dbReference>
<feature type="region of interest" description="Disordered" evidence="3">
    <location>
        <begin position="706"/>
        <end position="729"/>
    </location>
</feature>
<feature type="chain" id="PRO_5019374323" evidence="4">
    <location>
        <begin position="23"/>
        <end position="1572"/>
    </location>
</feature>
<dbReference type="OrthoDB" id="6382538at2759"/>
<organism evidence="5 6">
    <name type="scientific">Penaeus vannamei</name>
    <name type="common">Whiteleg shrimp</name>
    <name type="synonym">Litopenaeus vannamei</name>
    <dbReference type="NCBI Taxonomy" id="6689"/>
    <lineage>
        <taxon>Eukaryota</taxon>
        <taxon>Metazoa</taxon>
        <taxon>Ecdysozoa</taxon>
        <taxon>Arthropoda</taxon>
        <taxon>Crustacea</taxon>
        <taxon>Multicrustacea</taxon>
        <taxon>Malacostraca</taxon>
        <taxon>Eumalacostraca</taxon>
        <taxon>Eucarida</taxon>
        <taxon>Decapoda</taxon>
        <taxon>Dendrobranchiata</taxon>
        <taxon>Penaeoidea</taxon>
        <taxon>Penaeidae</taxon>
        <taxon>Penaeus</taxon>
    </lineage>
</organism>
<feature type="region of interest" description="Disordered" evidence="3">
    <location>
        <begin position="1346"/>
        <end position="1414"/>
    </location>
</feature>
<reference evidence="5 6" key="1">
    <citation type="submission" date="2018-04" db="EMBL/GenBank/DDBJ databases">
        <authorList>
            <person name="Zhang X."/>
            <person name="Yuan J."/>
            <person name="Li F."/>
            <person name="Xiang J."/>
        </authorList>
    </citation>
    <scope>NUCLEOTIDE SEQUENCE [LARGE SCALE GENOMIC DNA]</scope>
    <source>
        <tissue evidence="5">Muscle</tissue>
    </source>
</reference>
<protein>
    <submittedName>
        <fullName evidence="5">Uncharacterized protein</fullName>
    </submittedName>
</protein>
<dbReference type="GO" id="GO:0042302">
    <property type="term" value="F:structural constituent of cuticle"/>
    <property type="evidence" value="ECO:0007669"/>
    <property type="project" value="UniProtKB-UniRule"/>
</dbReference>
<keyword evidence="2" id="KW-0175">Coiled coil</keyword>
<keyword evidence="1" id="KW-0193">Cuticle</keyword>
<feature type="compositionally biased region" description="Low complexity" evidence="3">
    <location>
        <begin position="1079"/>
        <end position="1203"/>
    </location>
</feature>
<dbReference type="GO" id="GO:0040008">
    <property type="term" value="P:regulation of growth"/>
    <property type="evidence" value="ECO:0007669"/>
    <property type="project" value="InterPro"/>
</dbReference>
<evidence type="ECO:0000256" key="2">
    <source>
        <dbReference type="SAM" id="Coils"/>
    </source>
</evidence>
<feature type="compositionally biased region" description="Polar residues" evidence="3">
    <location>
        <begin position="1400"/>
        <end position="1414"/>
    </location>
</feature>
<reference evidence="5 6" key="2">
    <citation type="submission" date="2019-01" db="EMBL/GenBank/DDBJ databases">
        <title>The decoding of complex shrimp genome reveals the adaptation for benthos swimmer, frequently molting mechanism and breeding impact on genome.</title>
        <authorList>
            <person name="Sun Y."/>
            <person name="Gao Y."/>
            <person name="Yu Y."/>
        </authorList>
    </citation>
    <scope>NUCLEOTIDE SEQUENCE [LARGE SCALE GENOMIC DNA]</scope>
    <source>
        <tissue evidence="5">Muscle</tissue>
    </source>
</reference>
<feature type="region of interest" description="Disordered" evidence="3">
    <location>
        <begin position="407"/>
        <end position="431"/>
    </location>
</feature>
<proteinExistence type="predicted"/>
<feature type="signal peptide" evidence="4">
    <location>
        <begin position="1"/>
        <end position="22"/>
    </location>
</feature>
<dbReference type="InterPro" id="IPR044194">
    <property type="entry name" value="BLISTER"/>
</dbReference>
<feature type="region of interest" description="Disordered" evidence="3">
    <location>
        <begin position="212"/>
        <end position="237"/>
    </location>
</feature>
<dbReference type="InterPro" id="IPR000618">
    <property type="entry name" value="Insect_cuticle"/>
</dbReference>
<dbReference type="PANTHER" id="PTHR47490">
    <property type="entry name" value="PROTEIN BLISTER"/>
    <property type="match status" value="1"/>
</dbReference>
<dbReference type="PROSITE" id="PS51155">
    <property type="entry name" value="CHIT_BIND_RR_2"/>
    <property type="match status" value="1"/>
</dbReference>
<feature type="compositionally biased region" description="Low complexity" evidence="3">
    <location>
        <begin position="1387"/>
        <end position="1399"/>
    </location>
</feature>
<feature type="non-terminal residue" evidence="5">
    <location>
        <position position="1"/>
    </location>
</feature>
<feature type="region of interest" description="Disordered" evidence="3">
    <location>
        <begin position="1507"/>
        <end position="1539"/>
    </location>
</feature>
<feature type="compositionally biased region" description="Low complexity" evidence="3">
    <location>
        <begin position="214"/>
        <end position="223"/>
    </location>
</feature>